<organism evidence="1 2">
    <name type="scientific">Leucocoprinus leucothites</name>
    <dbReference type="NCBI Taxonomy" id="201217"/>
    <lineage>
        <taxon>Eukaryota</taxon>
        <taxon>Fungi</taxon>
        <taxon>Dikarya</taxon>
        <taxon>Basidiomycota</taxon>
        <taxon>Agaricomycotina</taxon>
        <taxon>Agaricomycetes</taxon>
        <taxon>Agaricomycetidae</taxon>
        <taxon>Agaricales</taxon>
        <taxon>Agaricineae</taxon>
        <taxon>Agaricaceae</taxon>
        <taxon>Leucocoprinus</taxon>
    </lineage>
</organism>
<gene>
    <name evidence="1" type="ORF">D9756_009458</name>
</gene>
<sequence length="137" mass="15460">MRKLRHLSGGTLLKSLFADIACSEDLLNLDTGDVLWADLALTRTNQDSTPEVLQLQPQELIADPLLRLQEPRAKMRLELDDPDTQTQRIEPFAVNISKSHSSATHCNITTPYTQKAVHQTLIPLTSHLPQRMNRSPR</sequence>
<name>A0A8H5FUE7_9AGAR</name>
<accession>A0A8H5FUE7</accession>
<dbReference type="Proteomes" id="UP000559027">
    <property type="component" value="Unassembled WGS sequence"/>
</dbReference>
<protein>
    <submittedName>
        <fullName evidence="1">Uncharacterized protein</fullName>
    </submittedName>
</protein>
<proteinExistence type="predicted"/>
<reference evidence="1 2" key="1">
    <citation type="journal article" date="2020" name="ISME J.">
        <title>Uncovering the hidden diversity of litter-decomposition mechanisms in mushroom-forming fungi.</title>
        <authorList>
            <person name="Floudas D."/>
            <person name="Bentzer J."/>
            <person name="Ahren D."/>
            <person name="Johansson T."/>
            <person name="Persson P."/>
            <person name="Tunlid A."/>
        </authorList>
    </citation>
    <scope>NUCLEOTIDE SEQUENCE [LARGE SCALE GENOMIC DNA]</scope>
    <source>
        <strain evidence="1 2">CBS 146.42</strain>
    </source>
</reference>
<evidence type="ECO:0000313" key="2">
    <source>
        <dbReference type="Proteomes" id="UP000559027"/>
    </source>
</evidence>
<dbReference type="AlphaFoldDB" id="A0A8H5FUE7"/>
<keyword evidence="2" id="KW-1185">Reference proteome</keyword>
<comment type="caution">
    <text evidence="1">The sequence shown here is derived from an EMBL/GenBank/DDBJ whole genome shotgun (WGS) entry which is preliminary data.</text>
</comment>
<dbReference type="EMBL" id="JAACJO010000017">
    <property type="protein sequence ID" value="KAF5349107.1"/>
    <property type="molecule type" value="Genomic_DNA"/>
</dbReference>
<evidence type="ECO:0000313" key="1">
    <source>
        <dbReference type="EMBL" id="KAF5349107.1"/>
    </source>
</evidence>